<comment type="caution">
    <text evidence="5">The sequence shown here is derived from an EMBL/GenBank/DDBJ whole genome shotgun (WGS) entry which is preliminary data.</text>
</comment>
<accession>A0A1E5RNH3</accession>
<dbReference type="InterPro" id="IPR013154">
    <property type="entry name" value="ADH-like_N"/>
</dbReference>
<dbReference type="GO" id="GO:0005739">
    <property type="term" value="C:mitochondrion"/>
    <property type="evidence" value="ECO:0007669"/>
    <property type="project" value="TreeGrafter"/>
</dbReference>
<evidence type="ECO:0000256" key="2">
    <source>
        <dbReference type="ARBA" id="ARBA00022677"/>
    </source>
</evidence>
<evidence type="ECO:0000256" key="3">
    <source>
        <dbReference type="ARBA" id="ARBA00038249"/>
    </source>
</evidence>
<dbReference type="STRING" id="56408.A0A1E5RNH3"/>
<dbReference type="Pfam" id="PF08240">
    <property type="entry name" value="ADH_N"/>
    <property type="match status" value="1"/>
</dbReference>
<sequence length="359" mass="39869">MTDIVKRRSIVFYTNAQKPELITTDLDLNSCYKPEEIVVKIHYAAFNPIDYILYKIASSWVAKKTFAKTFGRDFIGEVVKVGKNVPADQFSVGDKVAGLFQHLFGESGTMSDYLIFDPKAHKSIAKIDSGKVPISPENGAWPLVFGTSYQALTSFELKKDVDWAQKDKRVLIVGASTATGIMAVQIAKNELGAAVVDGICSAASFERNKEYGFDTLFDYKTGNVTQDLIDHVAKTGIKYDVIYDCCGNSYFFNCMDQVLKPKNENSYYVSIAGDSKINYANPAFPSIVGTVKKWFIRSYTYHQLLLVPNADVARVGIKMITEKKLSVPVDTVYSPEDFEKAFDKLISAKAKGKVVVSFS</sequence>
<reference evidence="6" key="1">
    <citation type="journal article" date="2016" name="Genome Announc.">
        <title>Genome sequences of three species of Hanseniaspora isolated from spontaneous wine fermentations.</title>
        <authorList>
            <person name="Sternes P.R."/>
            <person name="Lee D."/>
            <person name="Kutyna D.R."/>
            <person name="Borneman A.R."/>
        </authorList>
    </citation>
    <scope>NUCLEOTIDE SEQUENCE [LARGE SCALE GENOMIC DNA]</scope>
    <source>
        <strain evidence="6">AWRI3579</strain>
    </source>
</reference>
<dbReference type="AlphaFoldDB" id="A0A1E5RNH3"/>
<dbReference type="GO" id="GO:0005811">
    <property type="term" value="C:lipid droplet"/>
    <property type="evidence" value="ECO:0007669"/>
    <property type="project" value="UniProtKB-SubCell"/>
</dbReference>
<dbReference type="InParanoid" id="A0A1E5RNH3"/>
<dbReference type="PANTHER" id="PTHR11695">
    <property type="entry name" value="ALCOHOL DEHYDROGENASE RELATED"/>
    <property type="match status" value="1"/>
</dbReference>
<dbReference type="SMART" id="SM00829">
    <property type="entry name" value="PKS_ER"/>
    <property type="match status" value="1"/>
</dbReference>
<dbReference type="OrthoDB" id="3509362at2759"/>
<dbReference type="InterPro" id="IPR011032">
    <property type="entry name" value="GroES-like_sf"/>
</dbReference>
<keyword evidence="6" id="KW-1185">Reference proteome</keyword>
<dbReference type="Proteomes" id="UP000095728">
    <property type="component" value="Unassembled WGS sequence"/>
</dbReference>
<dbReference type="GO" id="GO:0016491">
    <property type="term" value="F:oxidoreductase activity"/>
    <property type="evidence" value="ECO:0007669"/>
    <property type="project" value="InterPro"/>
</dbReference>
<name>A0A1E5RNH3_9ASCO</name>
<evidence type="ECO:0000256" key="1">
    <source>
        <dbReference type="ARBA" id="ARBA00004502"/>
    </source>
</evidence>
<protein>
    <submittedName>
        <fullName evidence="5">Protein YIM1-2</fullName>
    </submittedName>
</protein>
<dbReference type="Gene3D" id="3.90.180.10">
    <property type="entry name" value="Medium-chain alcohol dehydrogenases, catalytic domain"/>
    <property type="match status" value="1"/>
</dbReference>
<proteinExistence type="inferred from homology"/>
<dbReference type="InterPro" id="IPR020843">
    <property type="entry name" value="ER"/>
</dbReference>
<dbReference type="PANTHER" id="PTHR11695:SF294">
    <property type="entry name" value="RETICULON-4-INTERACTING PROTEIN 1, MITOCHONDRIAL"/>
    <property type="match status" value="1"/>
</dbReference>
<dbReference type="SUPFAM" id="SSF50129">
    <property type="entry name" value="GroES-like"/>
    <property type="match status" value="1"/>
</dbReference>
<feature type="domain" description="Enoyl reductase (ER)" evidence="4">
    <location>
        <begin position="14"/>
        <end position="356"/>
    </location>
</feature>
<comment type="similarity">
    <text evidence="3">Belongs to the YIM1 family.</text>
</comment>
<evidence type="ECO:0000313" key="5">
    <source>
        <dbReference type="EMBL" id="OEJ88435.1"/>
    </source>
</evidence>
<dbReference type="FunCoup" id="A0A1E5RNH3">
    <property type="interactions" value="159"/>
</dbReference>
<evidence type="ECO:0000259" key="4">
    <source>
        <dbReference type="SMART" id="SM00829"/>
    </source>
</evidence>
<gene>
    <name evidence="5" type="ORF">AWRI3579_g926</name>
</gene>
<dbReference type="InterPro" id="IPR050700">
    <property type="entry name" value="YIM1/Zinc_Alcohol_DH_Fams"/>
</dbReference>
<evidence type="ECO:0000313" key="6">
    <source>
        <dbReference type="Proteomes" id="UP000095728"/>
    </source>
</evidence>
<keyword evidence="2" id="KW-0551">Lipid droplet</keyword>
<dbReference type="Gene3D" id="3.40.50.720">
    <property type="entry name" value="NAD(P)-binding Rossmann-like Domain"/>
    <property type="match status" value="1"/>
</dbReference>
<comment type="subcellular location">
    <subcellularLocation>
        <location evidence="1">Lipid droplet</location>
    </subcellularLocation>
</comment>
<dbReference type="SUPFAM" id="SSF51735">
    <property type="entry name" value="NAD(P)-binding Rossmann-fold domains"/>
    <property type="match status" value="1"/>
</dbReference>
<organism evidence="5 6">
    <name type="scientific">Hanseniaspora osmophila</name>
    <dbReference type="NCBI Taxonomy" id="56408"/>
    <lineage>
        <taxon>Eukaryota</taxon>
        <taxon>Fungi</taxon>
        <taxon>Dikarya</taxon>
        <taxon>Ascomycota</taxon>
        <taxon>Saccharomycotina</taxon>
        <taxon>Saccharomycetes</taxon>
        <taxon>Saccharomycodales</taxon>
        <taxon>Saccharomycodaceae</taxon>
        <taxon>Hanseniaspora</taxon>
    </lineage>
</organism>
<dbReference type="Pfam" id="PF13602">
    <property type="entry name" value="ADH_zinc_N_2"/>
    <property type="match status" value="1"/>
</dbReference>
<dbReference type="EMBL" id="LPNM01000005">
    <property type="protein sequence ID" value="OEJ88435.1"/>
    <property type="molecule type" value="Genomic_DNA"/>
</dbReference>
<dbReference type="InterPro" id="IPR036291">
    <property type="entry name" value="NAD(P)-bd_dom_sf"/>
</dbReference>